<evidence type="ECO:0000313" key="2">
    <source>
        <dbReference type="Proteomes" id="UP001301388"/>
    </source>
</evidence>
<dbReference type="Proteomes" id="UP001301388">
    <property type="component" value="Unassembled WGS sequence"/>
</dbReference>
<dbReference type="EMBL" id="JAYGIE010000032">
    <property type="protein sequence ID" value="MEA5477655.1"/>
    <property type="molecule type" value="Genomic_DNA"/>
</dbReference>
<keyword evidence="2" id="KW-1185">Reference proteome</keyword>
<organism evidence="1 2">
    <name type="scientific">Pseudanabaena galeata UHCC 0370</name>
    <dbReference type="NCBI Taxonomy" id="3110310"/>
    <lineage>
        <taxon>Bacteria</taxon>
        <taxon>Bacillati</taxon>
        <taxon>Cyanobacteriota</taxon>
        <taxon>Cyanophyceae</taxon>
        <taxon>Pseudanabaenales</taxon>
        <taxon>Pseudanabaenaceae</taxon>
        <taxon>Pseudanabaena</taxon>
    </lineage>
</organism>
<protein>
    <submittedName>
        <fullName evidence="1">Uncharacterized protein</fullName>
    </submittedName>
</protein>
<accession>A0ABU5TH59</accession>
<reference evidence="1 2" key="1">
    <citation type="submission" date="2023-12" db="EMBL/GenBank/DDBJ databases">
        <title>Baltic Sea Cyanobacteria.</title>
        <authorList>
            <person name="Delbaje E."/>
            <person name="Fewer D.P."/>
            <person name="Shishido T.K."/>
        </authorList>
    </citation>
    <scope>NUCLEOTIDE SEQUENCE [LARGE SCALE GENOMIC DNA]</scope>
    <source>
        <strain evidence="1 2">UHCC 0370</strain>
    </source>
</reference>
<dbReference type="RefSeq" id="WP_281006612.1">
    <property type="nucleotide sequence ID" value="NZ_JAYGIE010000032.1"/>
</dbReference>
<sequence>MNIQLVNAIVQMTQTLSNEEQQLLIQKLNKLLLDESKQTDPVTPITTTETSPPTPEQGWEAFSTLGQIAVAGKLNNVAIDHDKYLYRLPNEKNTY</sequence>
<name>A0ABU5TH59_9CYAN</name>
<comment type="caution">
    <text evidence="1">The sequence shown here is derived from an EMBL/GenBank/DDBJ whole genome shotgun (WGS) entry which is preliminary data.</text>
</comment>
<evidence type="ECO:0000313" key="1">
    <source>
        <dbReference type="EMBL" id="MEA5477655.1"/>
    </source>
</evidence>
<gene>
    <name evidence="1" type="ORF">VB774_08475</name>
</gene>
<proteinExistence type="predicted"/>